<dbReference type="RefSeq" id="WP_121456786.1">
    <property type="nucleotide sequence ID" value="NZ_RBXP01000003.1"/>
</dbReference>
<dbReference type="Gene3D" id="3.30.70.270">
    <property type="match status" value="1"/>
</dbReference>
<dbReference type="SUPFAM" id="SSF55073">
    <property type="entry name" value="Nucleotide cyclase"/>
    <property type="match status" value="1"/>
</dbReference>
<evidence type="ECO:0000259" key="2">
    <source>
        <dbReference type="PROSITE" id="PS50883"/>
    </source>
</evidence>
<dbReference type="Gene3D" id="3.20.20.450">
    <property type="entry name" value="EAL domain"/>
    <property type="match status" value="1"/>
</dbReference>
<feature type="domain" description="EAL" evidence="2">
    <location>
        <begin position="604"/>
        <end position="853"/>
    </location>
</feature>
<feature type="domain" description="GGDEF" evidence="3">
    <location>
        <begin position="460"/>
        <end position="594"/>
    </location>
</feature>
<dbReference type="AlphaFoldDB" id="A0A495WRW6"/>
<dbReference type="FunFam" id="3.30.70.270:FF:000001">
    <property type="entry name" value="Diguanylate cyclase domain protein"/>
    <property type="match status" value="1"/>
</dbReference>
<dbReference type="InterPro" id="IPR043128">
    <property type="entry name" value="Rev_trsase/Diguanyl_cyclase"/>
</dbReference>
<dbReference type="SMART" id="SM00267">
    <property type="entry name" value="GGDEF"/>
    <property type="match status" value="1"/>
</dbReference>
<reference evidence="4 5" key="1">
    <citation type="submission" date="2018-10" db="EMBL/GenBank/DDBJ databases">
        <title>Genomic Encyclopedia of Type Strains, Phase IV (KMG-IV): sequencing the most valuable type-strain genomes for metagenomic binning, comparative biology and taxonomic classification.</title>
        <authorList>
            <person name="Goeker M."/>
        </authorList>
    </citation>
    <scope>NUCLEOTIDE SEQUENCE [LARGE SCALE GENOMIC DNA]</scope>
    <source>
        <strain evidence="4 5">DSM 23841</strain>
    </source>
</reference>
<sequence>MRINRFILATSAVVAALFFGGAYWSLDRVFDNIVRTNAARASDAATRITFAAMYQLMSQGWSRSQADDFLRGMASSGDGSSMQVQVYRGPLVVDVYGVIAQPDLDDALREAMASGRSLRIDSSEEARHIYPLIADERCLKCHANATPGVALGAIEVRQQYAGLLADARRELLLAFAAMLPLAGLFAGAAVWWVGRRIEGAVESLQEEFEKVGAVADLKALAVAERDFGFVELNRIDAALRALLGKLRGIAVDKEILTFEIGLLEKFVITADVVRDWREYVCRLLIDINGILPAHTLFSIFKIDDEMFDLEVFWFGPVTAETKRRMEHYIREELLRTSSFADSGAFAIHHHIANSDGPLVELSEDEVAVRVKSFFVDKPKIGGIVGIGVHAGVLDDETRYLVVESVLSTLLNVVGSVKAIYKYTRDLEYYATRDPLTDLFNQRVFWELSSYEVGRAQRHGYSFGLLLIDLDNFKLVNDNHGHAVGDTYLQRFARQVQGALRDGDILARYGGDEFVALLPEATQETVVVVAQRIRNAVEQLEIVTPEGVRLHGTVSIGLAVYPDHADSTKDLLMFADNMMYRAKAAGKDQVAVPSQDDVVEIFRDISQKSLMVIEAIENQRVVPWFQPILDVGTRQVVAYEVLSRISLEGQMIRADEFVEIAEKIGVIHRLDMLVLERALASLSKQGHDGEIFVNLSPRALVFSEFARDLRRIIAASDVAPERIVFEITERDTVKNLALLERFLLDLKADGFKLAIDDFGSGFSSFHYLRRFPIDYLKIEGDFIANMLNSDKDRTFVTSIRSLAREMGIAVVAEYVESPEVLHELERMEIHRAQGYYIGRPAPDVIARDWLPPAA</sequence>
<dbReference type="PROSITE" id="PS50887">
    <property type="entry name" value="GGDEF"/>
    <property type="match status" value="1"/>
</dbReference>
<gene>
    <name evidence="4" type="ORF">DFR40_0375</name>
</gene>
<dbReference type="InterPro" id="IPR001633">
    <property type="entry name" value="EAL_dom"/>
</dbReference>
<dbReference type="Pfam" id="PF00563">
    <property type="entry name" value="EAL"/>
    <property type="match status" value="1"/>
</dbReference>
<evidence type="ECO:0000259" key="3">
    <source>
        <dbReference type="PROSITE" id="PS50887"/>
    </source>
</evidence>
<dbReference type="SUPFAM" id="SSF141868">
    <property type="entry name" value="EAL domain-like"/>
    <property type="match status" value="1"/>
</dbReference>
<feature type="transmembrane region" description="Helical" evidence="1">
    <location>
        <begin position="171"/>
        <end position="194"/>
    </location>
</feature>
<evidence type="ECO:0000313" key="5">
    <source>
        <dbReference type="Proteomes" id="UP000270626"/>
    </source>
</evidence>
<dbReference type="InterPro" id="IPR029787">
    <property type="entry name" value="Nucleotide_cyclase"/>
</dbReference>
<protein>
    <submittedName>
        <fullName evidence="4">Diguanylate cyclase/phosphodiesterase</fullName>
    </submittedName>
</protein>
<keyword evidence="1" id="KW-1133">Transmembrane helix</keyword>
<dbReference type="OrthoDB" id="9813903at2"/>
<dbReference type="PANTHER" id="PTHR33121">
    <property type="entry name" value="CYCLIC DI-GMP PHOSPHODIESTERASE PDEF"/>
    <property type="match status" value="1"/>
</dbReference>
<keyword evidence="1" id="KW-0472">Membrane</keyword>
<organism evidence="4 5">
    <name type="scientific">Azonexus fungiphilus</name>
    <dbReference type="NCBI Taxonomy" id="146940"/>
    <lineage>
        <taxon>Bacteria</taxon>
        <taxon>Pseudomonadati</taxon>
        <taxon>Pseudomonadota</taxon>
        <taxon>Betaproteobacteria</taxon>
        <taxon>Rhodocyclales</taxon>
        <taxon>Azonexaceae</taxon>
        <taxon>Azonexus</taxon>
    </lineage>
</organism>
<dbReference type="PANTHER" id="PTHR33121:SF71">
    <property type="entry name" value="OXYGEN SENSOR PROTEIN DOSP"/>
    <property type="match status" value="1"/>
</dbReference>
<dbReference type="EMBL" id="RBXP01000003">
    <property type="protein sequence ID" value="RKT62488.1"/>
    <property type="molecule type" value="Genomic_DNA"/>
</dbReference>
<keyword evidence="5" id="KW-1185">Reference proteome</keyword>
<dbReference type="NCBIfam" id="TIGR00254">
    <property type="entry name" value="GGDEF"/>
    <property type="match status" value="1"/>
</dbReference>
<dbReference type="CDD" id="cd01948">
    <property type="entry name" value="EAL"/>
    <property type="match status" value="1"/>
</dbReference>
<dbReference type="InterPro" id="IPR035919">
    <property type="entry name" value="EAL_sf"/>
</dbReference>
<dbReference type="SMART" id="SM00052">
    <property type="entry name" value="EAL"/>
    <property type="match status" value="1"/>
</dbReference>
<dbReference type="Proteomes" id="UP000270626">
    <property type="component" value="Unassembled WGS sequence"/>
</dbReference>
<feature type="transmembrane region" description="Helical" evidence="1">
    <location>
        <begin position="6"/>
        <end position="26"/>
    </location>
</feature>
<dbReference type="CDD" id="cd01949">
    <property type="entry name" value="GGDEF"/>
    <property type="match status" value="1"/>
</dbReference>
<dbReference type="PROSITE" id="PS50883">
    <property type="entry name" value="EAL"/>
    <property type="match status" value="1"/>
</dbReference>
<keyword evidence="1" id="KW-0812">Transmembrane</keyword>
<dbReference type="Gene3D" id="3.30.450.290">
    <property type="match status" value="1"/>
</dbReference>
<evidence type="ECO:0000256" key="1">
    <source>
        <dbReference type="SAM" id="Phobius"/>
    </source>
</evidence>
<dbReference type="InterPro" id="IPR000160">
    <property type="entry name" value="GGDEF_dom"/>
</dbReference>
<proteinExistence type="predicted"/>
<evidence type="ECO:0000313" key="4">
    <source>
        <dbReference type="EMBL" id="RKT62488.1"/>
    </source>
</evidence>
<dbReference type="GO" id="GO:0071111">
    <property type="term" value="F:cyclic-guanylate-specific phosphodiesterase activity"/>
    <property type="evidence" value="ECO:0007669"/>
    <property type="project" value="InterPro"/>
</dbReference>
<dbReference type="Pfam" id="PF00990">
    <property type="entry name" value="GGDEF"/>
    <property type="match status" value="1"/>
</dbReference>
<name>A0A495WRW6_9RHOO</name>
<accession>A0A495WRW6</accession>
<dbReference type="InterPro" id="IPR050706">
    <property type="entry name" value="Cyclic-di-GMP_PDE-like"/>
</dbReference>
<comment type="caution">
    <text evidence="4">The sequence shown here is derived from an EMBL/GenBank/DDBJ whole genome shotgun (WGS) entry which is preliminary data.</text>
</comment>